<protein>
    <submittedName>
        <fullName evidence="6">Helix-turn-helix domain-containing protein</fullName>
    </submittedName>
</protein>
<dbReference type="InterPro" id="IPR047264">
    <property type="entry name" value="Cupin_HpaA-like_N"/>
</dbReference>
<evidence type="ECO:0000313" key="6">
    <source>
        <dbReference type="EMBL" id="MEJ8814049.1"/>
    </source>
</evidence>
<dbReference type="EMBL" id="JBBKZU010000011">
    <property type="protein sequence ID" value="MEJ8814049.1"/>
    <property type="molecule type" value="Genomic_DNA"/>
</dbReference>
<dbReference type="InterPro" id="IPR003313">
    <property type="entry name" value="AraC-bd"/>
</dbReference>
<keyword evidence="4" id="KW-0804">Transcription</keyword>
<comment type="caution">
    <text evidence="6">The sequence shown here is derived from an EMBL/GenBank/DDBJ whole genome shotgun (WGS) entry which is preliminary data.</text>
</comment>
<evidence type="ECO:0000256" key="4">
    <source>
        <dbReference type="ARBA" id="ARBA00023163"/>
    </source>
</evidence>
<dbReference type="PANTHER" id="PTHR43280:SF32">
    <property type="entry name" value="TRANSCRIPTIONAL REGULATORY PROTEIN"/>
    <property type="match status" value="1"/>
</dbReference>
<dbReference type="PROSITE" id="PS01124">
    <property type="entry name" value="HTH_ARAC_FAMILY_2"/>
    <property type="match status" value="1"/>
</dbReference>
<sequence>MPRVIPNYSLYGDQAQPSWQSTFDFEWIPVRSARYNWEIQPHTHDAFVQILLLRQGAADVQLDHARISERAPCLILIPAQTVHGFHFAPDTDGPVVTAAQRPLESLAQVVMPELVENIRKPLVMSLVSQDAAMDALMPIFLAIERESRRSSIGQVAAALSLITALLVQIARLRQVDAATPVLRDSRKHGQIQKFRALVDARFKQHVPLQDYASELGITPGQLTRLCREVLGTSSLAVLHARLVHEAQRELVYTDVSIKRLASDLGFVDEAYFGRFFRKHTGLTPREFRSRARTSTQ</sequence>
<dbReference type="Pfam" id="PF02311">
    <property type="entry name" value="AraC_binding"/>
    <property type="match status" value="1"/>
</dbReference>
<dbReference type="SUPFAM" id="SSF46689">
    <property type="entry name" value="Homeodomain-like"/>
    <property type="match status" value="1"/>
</dbReference>
<evidence type="ECO:0000313" key="7">
    <source>
        <dbReference type="Proteomes" id="UP001365846"/>
    </source>
</evidence>
<keyword evidence="2" id="KW-0238">DNA-binding</keyword>
<keyword evidence="1" id="KW-0805">Transcription regulation</keyword>
<dbReference type="PRINTS" id="PR00032">
    <property type="entry name" value="HTHARAC"/>
</dbReference>
<name>A0ABU8VK44_9BURK</name>
<dbReference type="InterPro" id="IPR014710">
    <property type="entry name" value="RmlC-like_jellyroll"/>
</dbReference>
<dbReference type="InterPro" id="IPR020449">
    <property type="entry name" value="Tscrpt_reg_AraC-type_HTH"/>
</dbReference>
<dbReference type="InterPro" id="IPR011051">
    <property type="entry name" value="RmlC_Cupin_sf"/>
</dbReference>
<dbReference type="InterPro" id="IPR018060">
    <property type="entry name" value="HTH_AraC"/>
</dbReference>
<dbReference type="Gene3D" id="2.60.120.10">
    <property type="entry name" value="Jelly Rolls"/>
    <property type="match status" value="1"/>
</dbReference>
<dbReference type="PANTHER" id="PTHR43280">
    <property type="entry name" value="ARAC-FAMILY TRANSCRIPTIONAL REGULATOR"/>
    <property type="match status" value="1"/>
</dbReference>
<evidence type="ECO:0000256" key="2">
    <source>
        <dbReference type="ARBA" id="ARBA00023125"/>
    </source>
</evidence>
<evidence type="ECO:0000259" key="5">
    <source>
        <dbReference type="PROSITE" id="PS01124"/>
    </source>
</evidence>
<keyword evidence="3" id="KW-0010">Activator</keyword>
<keyword evidence="7" id="KW-1185">Reference proteome</keyword>
<dbReference type="RefSeq" id="WP_340359280.1">
    <property type="nucleotide sequence ID" value="NZ_JBBKZU010000011.1"/>
</dbReference>
<gene>
    <name evidence="6" type="ORF">WKW77_23395</name>
</gene>
<accession>A0ABU8VK44</accession>
<dbReference type="SMART" id="SM00342">
    <property type="entry name" value="HTH_ARAC"/>
    <property type="match status" value="1"/>
</dbReference>
<dbReference type="Proteomes" id="UP001365846">
    <property type="component" value="Unassembled WGS sequence"/>
</dbReference>
<reference evidence="6 7" key="1">
    <citation type="submission" date="2024-03" db="EMBL/GenBank/DDBJ databases">
        <title>Novel species of the genus Variovorax.</title>
        <authorList>
            <person name="Liu Q."/>
            <person name="Xin Y.-H."/>
        </authorList>
    </citation>
    <scope>NUCLEOTIDE SEQUENCE [LARGE SCALE GENOMIC DNA]</scope>
    <source>
        <strain evidence="6 7">KACC 18899</strain>
    </source>
</reference>
<feature type="domain" description="HTH araC/xylS-type" evidence="5">
    <location>
        <begin position="192"/>
        <end position="290"/>
    </location>
</feature>
<proteinExistence type="predicted"/>
<dbReference type="InterPro" id="IPR009057">
    <property type="entry name" value="Homeodomain-like_sf"/>
</dbReference>
<organism evidence="6 7">
    <name type="scientific">Variovorax ureilyticus</name>
    <dbReference type="NCBI Taxonomy" id="1836198"/>
    <lineage>
        <taxon>Bacteria</taxon>
        <taxon>Pseudomonadati</taxon>
        <taxon>Pseudomonadota</taxon>
        <taxon>Betaproteobacteria</taxon>
        <taxon>Burkholderiales</taxon>
        <taxon>Comamonadaceae</taxon>
        <taxon>Variovorax</taxon>
    </lineage>
</organism>
<evidence type="ECO:0000256" key="1">
    <source>
        <dbReference type="ARBA" id="ARBA00023015"/>
    </source>
</evidence>
<dbReference type="CDD" id="cd06999">
    <property type="entry name" value="cupin_HpaA-like_N"/>
    <property type="match status" value="1"/>
</dbReference>
<dbReference type="Pfam" id="PF12833">
    <property type="entry name" value="HTH_18"/>
    <property type="match status" value="1"/>
</dbReference>
<dbReference type="Gene3D" id="1.10.10.60">
    <property type="entry name" value="Homeodomain-like"/>
    <property type="match status" value="1"/>
</dbReference>
<dbReference type="SUPFAM" id="SSF51182">
    <property type="entry name" value="RmlC-like cupins"/>
    <property type="match status" value="1"/>
</dbReference>
<evidence type="ECO:0000256" key="3">
    <source>
        <dbReference type="ARBA" id="ARBA00023159"/>
    </source>
</evidence>